<feature type="compositionally biased region" description="Low complexity" evidence="4">
    <location>
        <begin position="85"/>
        <end position="97"/>
    </location>
</feature>
<evidence type="ECO:0000259" key="5">
    <source>
        <dbReference type="Pfam" id="PF03920"/>
    </source>
</evidence>
<evidence type="ECO:0000313" key="6">
    <source>
        <dbReference type="EnsemblMetazoa" id="XP_019771584.1"/>
    </source>
</evidence>
<sequence>MPFLSQEHQQQVATAVERAKQVTMSELNAVIGVSQQIHAQQLPHGGAPGGLSLGPHPGLPGMGAGAAGLLGFGAGLPPGGPPHPAAVASAAHSIAKAADLHSRAGDEVKRPNSRNTSDERLHSMSPGDRDKYRSRSSPDVEQAKRRKDDKLGHVSRQ</sequence>
<evidence type="ECO:0000256" key="3">
    <source>
        <dbReference type="ARBA" id="ARBA00023242"/>
    </source>
</evidence>
<dbReference type="GO" id="GO:0003714">
    <property type="term" value="F:transcription corepressor activity"/>
    <property type="evidence" value="ECO:0007669"/>
    <property type="project" value="TreeGrafter"/>
</dbReference>
<dbReference type="EnsemblMetazoa" id="XM_019914031.1">
    <property type="protein sequence ID" value="XP_019769590.1"/>
    <property type="gene ID" value="LOC109544025"/>
</dbReference>
<feature type="domain" description="Groucho/TLE N-terminal Q-rich" evidence="5">
    <location>
        <begin position="1"/>
        <end position="42"/>
    </location>
</feature>
<organism evidence="6 7">
    <name type="scientific">Dendroctonus ponderosae</name>
    <name type="common">Mountain pine beetle</name>
    <dbReference type="NCBI Taxonomy" id="77166"/>
    <lineage>
        <taxon>Eukaryota</taxon>
        <taxon>Metazoa</taxon>
        <taxon>Ecdysozoa</taxon>
        <taxon>Arthropoda</taxon>
        <taxon>Hexapoda</taxon>
        <taxon>Insecta</taxon>
        <taxon>Pterygota</taxon>
        <taxon>Neoptera</taxon>
        <taxon>Endopterygota</taxon>
        <taxon>Coleoptera</taxon>
        <taxon>Polyphaga</taxon>
        <taxon>Cucujiformia</taxon>
        <taxon>Curculionidae</taxon>
        <taxon>Scolytinae</taxon>
        <taxon>Dendroctonus</taxon>
    </lineage>
</organism>
<feature type="compositionally biased region" description="Basic and acidic residues" evidence="4">
    <location>
        <begin position="98"/>
        <end position="157"/>
    </location>
</feature>
<accession>A0AAR5QEE3</accession>
<dbReference type="Proteomes" id="UP000019118">
    <property type="component" value="Unassembled WGS sequence"/>
</dbReference>
<dbReference type="Pfam" id="PF03920">
    <property type="entry name" value="TLE_N"/>
    <property type="match status" value="1"/>
</dbReference>
<protein>
    <recommendedName>
        <fullName evidence="5">Groucho/TLE N-terminal Q-rich domain-containing protein</fullName>
    </recommendedName>
</protein>
<dbReference type="GO" id="GO:0005667">
    <property type="term" value="C:transcription regulator complex"/>
    <property type="evidence" value="ECO:0007669"/>
    <property type="project" value="TreeGrafter"/>
</dbReference>
<reference evidence="7" key="1">
    <citation type="journal article" date="2013" name="Genome Biol.">
        <title>Draft genome of the mountain pine beetle, Dendroctonus ponderosae Hopkins, a major forest pest.</title>
        <authorList>
            <person name="Keeling C.I."/>
            <person name="Yuen M.M."/>
            <person name="Liao N.Y."/>
            <person name="Docking T.R."/>
            <person name="Chan S.K."/>
            <person name="Taylor G.A."/>
            <person name="Palmquist D.L."/>
            <person name="Jackman S.D."/>
            <person name="Nguyen A."/>
            <person name="Li M."/>
            <person name="Henderson H."/>
            <person name="Janes J.K."/>
            <person name="Zhao Y."/>
            <person name="Pandoh P."/>
            <person name="Moore R."/>
            <person name="Sperling F.A."/>
            <person name="Huber D.P."/>
            <person name="Birol I."/>
            <person name="Jones S.J."/>
            <person name="Bohlmann J."/>
        </authorList>
    </citation>
    <scope>NUCLEOTIDE SEQUENCE</scope>
</reference>
<reference evidence="6" key="2">
    <citation type="submission" date="2024-08" db="UniProtKB">
        <authorList>
            <consortium name="EnsemblMetazoa"/>
        </authorList>
    </citation>
    <scope>IDENTIFICATION</scope>
</reference>
<proteinExistence type="inferred from homology"/>
<name>A0AAR5QEE3_DENPD</name>
<dbReference type="PANTHER" id="PTHR10814:SF21">
    <property type="entry name" value="PROTEIN GROUCHO"/>
    <property type="match status" value="1"/>
</dbReference>
<dbReference type="PANTHER" id="PTHR10814">
    <property type="entry name" value="TRANSDUCIN-LIKE ENHANCER PROTEIN"/>
    <property type="match status" value="1"/>
</dbReference>
<keyword evidence="3" id="KW-0539">Nucleus</keyword>
<evidence type="ECO:0000256" key="2">
    <source>
        <dbReference type="ARBA" id="ARBA00005969"/>
    </source>
</evidence>
<dbReference type="InterPro" id="IPR005617">
    <property type="entry name" value="Groucho/TLE_N"/>
</dbReference>
<dbReference type="InterPro" id="IPR009146">
    <property type="entry name" value="Groucho_enhance"/>
</dbReference>
<keyword evidence="7" id="KW-1185">Reference proteome</keyword>
<comment type="subcellular location">
    <subcellularLocation>
        <location evidence="1">Nucleus</location>
    </subcellularLocation>
</comment>
<dbReference type="GO" id="GO:0090090">
    <property type="term" value="P:negative regulation of canonical Wnt signaling pathway"/>
    <property type="evidence" value="ECO:0007669"/>
    <property type="project" value="TreeGrafter"/>
</dbReference>
<comment type="similarity">
    <text evidence="2">Belongs to the WD repeat Groucho/TLE family.</text>
</comment>
<dbReference type="EnsemblMetazoa" id="XM_019916025.1">
    <property type="protein sequence ID" value="XP_019771584.1"/>
    <property type="gene ID" value="LOC109545351"/>
</dbReference>
<evidence type="ECO:0000313" key="7">
    <source>
        <dbReference type="Proteomes" id="UP000019118"/>
    </source>
</evidence>
<dbReference type="AlphaFoldDB" id="A0AAR5QEE3"/>
<dbReference type="GO" id="GO:0005634">
    <property type="term" value="C:nucleus"/>
    <property type="evidence" value="ECO:0007669"/>
    <property type="project" value="UniProtKB-SubCell"/>
</dbReference>
<evidence type="ECO:0000256" key="1">
    <source>
        <dbReference type="ARBA" id="ARBA00004123"/>
    </source>
</evidence>
<evidence type="ECO:0000256" key="4">
    <source>
        <dbReference type="SAM" id="MobiDB-lite"/>
    </source>
</evidence>
<feature type="region of interest" description="Disordered" evidence="4">
    <location>
        <begin position="74"/>
        <end position="157"/>
    </location>
</feature>